<evidence type="ECO:0000256" key="2">
    <source>
        <dbReference type="ARBA" id="ARBA00005695"/>
    </source>
</evidence>
<evidence type="ECO:0000256" key="3">
    <source>
        <dbReference type="ARBA" id="ARBA00022448"/>
    </source>
</evidence>
<dbReference type="Gene3D" id="3.10.105.10">
    <property type="entry name" value="Dipeptide-binding Protein, Domain 3"/>
    <property type="match status" value="1"/>
</dbReference>
<dbReference type="RefSeq" id="WP_076527471.1">
    <property type="nucleotide sequence ID" value="NZ_CP067140.1"/>
</dbReference>
<feature type="domain" description="Solute-binding protein family 5" evidence="6">
    <location>
        <begin position="98"/>
        <end position="422"/>
    </location>
</feature>
<dbReference type="PANTHER" id="PTHR30290:SF10">
    <property type="entry name" value="PERIPLASMIC OLIGOPEPTIDE-BINDING PROTEIN-RELATED"/>
    <property type="match status" value="1"/>
</dbReference>
<keyword evidence="4" id="KW-0732">Signal</keyword>
<dbReference type="Gene3D" id="3.90.76.10">
    <property type="entry name" value="Dipeptide-binding Protein, Domain 1"/>
    <property type="match status" value="1"/>
</dbReference>
<dbReference type="SUPFAM" id="SSF53850">
    <property type="entry name" value="Periplasmic binding protein-like II"/>
    <property type="match status" value="1"/>
</dbReference>
<dbReference type="AlphaFoldDB" id="A0AA45W705"/>
<keyword evidence="10" id="KW-1185">Reference proteome</keyword>
<dbReference type="GO" id="GO:0015833">
    <property type="term" value="P:peptide transport"/>
    <property type="evidence" value="ECO:0007669"/>
    <property type="project" value="TreeGrafter"/>
</dbReference>
<dbReference type="InterPro" id="IPR030678">
    <property type="entry name" value="Peptide/Ni-bd"/>
</dbReference>
<dbReference type="GO" id="GO:1904680">
    <property type="term" value="F:peptide transmembrane transporter activity"/>
    <property type="evidence" value="ECO:0007669"/>
    <property type="project" value="TreeGrafter"/>
</dbReference>
<keyword evidence="5" id="KW-0472">Membrane</keyword>
<dbReference type="InterPro" id="IPR039424">
    <property type="entry name" value="SBP_5"/>
</dbReference>
<keyword evidence="5" id="KW-1133">Transmembrane helix</keyword>
<accession>A0AA45W705</accession>
<keyword evidence="5" id="KW-0812">Transmembrane</keyword>
<dbReference type="Pfam" id="PF00496">
    <property type="entry name" value="SBP_bac_5"/>
    <property type="match status" value="1"/>
</dbReference>
<dbReference type="EMBL" id="CP067140">
    <property type="protein sequence ID" value="WCR03859.1"/>
    <property type="molecule type" value="Genomic_DNA"/>
</dbReference>
<comment type="subcellular location">
    <subcellularLocation>
        <location evidence="1">Periplasm</location>
    </subcellularLocation>
</comment>
<dbReference type="CDD" id="cd08503">
    <property type="entry name" value="PBP2_NikA_DppA_OppA_like_17"/>
    <property type="match status" value="1"/>
</dbReference>
<dbReference type="PANTHER" id="PTHR30290">
    <property type="entry name" value="PERIPLASMIC BINDING COMPONENT OF ABC TRANSPORTER"/>
    <property type="match status" value="1"/>
</dbReference>
<evidence type="ECO:0000313" key="9">
    <source>
        <dbReference type="Proteomes" id="UP000186216"/>
    </source>
</evidence>
<dbReference type="PROSITE" id="PS51318">
    <property type="entry name" value="TAT"/>
    <property type="match status" value="1"/>
</dbReference>
<evidence type="ECO:0000313" key="10">
    <source>
        <dbReference type="Proteomes" id="UP001215549"/>
    </source>
</evidence>
<evidence type="ECO:0000256" key="1">
    <source>
        <dbReference type="ARBA" id="ARBA00004418"/>
    </source>
</evidence>
<evidence type="ECO:0000256" key="4">
    <source>
        <dbReference type="ARBA" id="ARBA00022729"/>
    </source>
</evidence>
<evidence type="ECO:0000313" key="8">
    <source>
        <dbReference type="EMBL" id="WCR03859.1"/>
    </source>
</evidence>
<reference evidence="7 9" key="1">
    <citation type="submission" date="2017-01" db="EMBL/GenBank/DDBJ databases">
        <authorList>
            <person name="Varghese N."/>
            <person name="Submissions S."/>
        </authorList>
    </citation>
    <scope>NUCLEOTIDE SEQUENCE [LARGE SCALE GENOMIC DNA]</scope>
    <source>
        <strain evidence="7 9">DSM 18447</strain>
    </source>
</reference>
<dbReference type="EMBL" id="FTOU01000014">
    <property type="protein sequence ID" value="SIT05487.1"/>
    <property type="molecule type" value="Genomic_DNA"/>
</dbReference>
<dbReference type="PIRSF" id="PIRSF002741">
    <property type="entry name" value="MppA"/>
    <property type="match status" value="1"/>
</dbReference>
<comment type="similarity">
    <text evidence="2">Belongs to the bacterial solute-binding protein 5 family.</text>
</comment>
<protein>
    <submittedName>
        <fullName evidence="8">ABC transporter substrate-binding protein</fullName>
    </submittedName>
    <submittedName>
        <fullName evidence="7">Peptide/nickel transport system substrate-binding protein</fullName>
    </submittedName>
</protein>
<dbReference type="Proteomes" id="UP000186216">
    <property type="component" value="Unassembled WGS sequence"/>
</dbReference>
<dbReference type="GO" id="GO:0030288">
    <property type="term" value="C:outer membrane-bounded periplasmic space"/>
    <property type="evidence" value="ECO:0007669"/>
    <property type="project" value="UniProtKB-ARBA"/>
</dbReference>
<dbReference type="Proteomes" id="UP001215549">
    <property type="component" value="Chromosome"/>
</dbReference>
<gene>
    <name evidence="8" type="ORF">JHX88_03595</name>
    <name evidence="7" type="ORF">SAMN05421772_114103</name>
</gene>
<evidence type="ECO:0000313" key="7">
    <source>
        <dbReference type="EMBL" id="SIT05487.1"/>
    </source>
</evidence>
<proteinExistence type="inferred from homology"/>
<evidence type="ECO:0000256" key="5">
    <source>
        <dbReference type="SAM" id="Phobius"/>
    </source>
</evidence>
<dbReference type="InterPro" id="IPR006311">
    <property type="entry name" value="TAT_signal"/>
</dbReference>
<keyword evidence="3" id="KW-0813">Transport</keyword>
<sequence length="532" mass="58741">MSDRNKINYLYARGHTTRRSFIASATALGLGATAASGLWTMAAAQTPSPTRGGLLRAGLIGGSTSDTLDPATFNDTFMISVSHAIRDHLVDVGYDNSLQPALAESWETSQDAKTWRFKLRQGVSFSDGKPLTTDDVIASLNLHRGEDSSSGAKGLFETVSDIQADGSDTIVITLSAGDIDFPYLLTDYHVPILPTKDGKADVMSRIGTGLYTLESFEPGVSAELKRNPDAWQAGELGFFDEARILVIADNTARQNAVINGEVDVINRPELRLMQRMARVQGLRAETVTSNIHYTMPMHMDVAPFDNPDFRMAMKYALNREEFIEKVLFGYGKVGNDNPIGPGFRFHDASLPQREFDLDKAKFHIEKAELNGIQVNLSAADAAFVGAVDAAVLMAENVRNIGVNINVVREPNDGYWSNIWLKKPWCTCFWGSRPVEDMMLSIAYRTGAPWNDTHIQIEQLDQLITTARAEIDEEKRRQQYADIQHIIAEQGGSLVPAFAQEVMLLNDKVATTGKYGGGWEMDGGHFIKRWWAA</sequence>
<reference evidence="8 10" key="2">
    <citation type="submission" date="2021-01" db="EMBL/GenBank/DDBJ databases">
        <title>Biogeographic distribution of Paracoccus.</title>
        <authorList>
            <person name="Hollensteiner J."/>
            <person name="Leineberger J."/>
            <person name="Brinkhoff T."/>
            <person name="Daniel R."/>
        </authorList>
    </citation>
    <scope>NUCLEOTIDE SEQUENCE [LARGE SCALE GENOMIC DNA]</scope>
    <source>
        <strain evidence="8 10">DSM 18447</strain>
    </source>
</reference>
<dbReference type="Gene3D" id="3.40.190.10">
    <property type="entry name" value="Periplasmic binding protein-like II"/>
    <property type="match status" value="1"/>
</dbReference>
<name>A0AA45W705_9RHOB</name>
<dbReference type="GO" id="GO:0043190">
    <property type="term" value="C:ATP-binding cassette (ABC) transporter complex"/>
    <property type="evidence" value="ECO:0007669"/>
    <property type="project" value="InterPro"/>
</dbReference>
<organism evidence="7 9">
    <name type="scientific">Paracoccus saliphilus</name>
    <dbReference type="NCBI Taxonomy" id="405559"/>
    <lineage>
        <taxon>Bacteria</taxon>
        <taxon>Pseudomonadati</taxon>
        <taxon>Pseudomonadota</taxon>
        <taxon>Alphaproteobacteria</taxon>
        <taxon>Rhodobacterales</taxon>
        <taxon>Paracoccaceae</taxon>
        <taxon>Paracoccus</taxon>
    </lineage>
</organism>
<evidence type="ECO:0000259" key="6">
    <source>
        <dbReference type="Pfam" id="PF00496"/>
    </source>
</evidence>
<feature type="transmembrane region" description="Helical" evidence="5">
    <location>
        <begin position="21"/>
        <end position="42"/>
    </location>
</feature>
<dbReference type="InterPro" id="IPR000914">
    <property type="entry name" value="SBP_5_dom"/>
</dbReference>